<dbReference type="PANTHER" id="PTHR11956">
    <property type="entry name" value="ARGINYL-TRNA SYNTHETASE"/>
    <property type="match status" value="1"/>
</dbReference>
<evidence type="ECO:0000256" key="9">
    <source>
        <dbReference type="ARBA" id="ARBA00023146"/>
    </source>
</evidence>
<keyword evidence="16" id="KW-1185">Reference proteome</keyword>
<dbReference type="PROSITE" id="PS00178">
    <property type="entry name" value="AA_TRNA_LIGASE_I"/>
    <property type="match status" value="1"/>
</dbReference>
<dbReference type="GO" id="GO:0004814">
    <property type="term" value="F:arginine-tRNA ligase activity"/>
    <property type="evidence" value="ECO:0007669"/>
    <property type="project" value="UniProtKB-UniRule"/>
</dbReference>
<comment type="subunit">
    <text evidence="3 11">Monomer.</text>
</comment>
<dbReference type="Gene3D" id="3.30.1360.70">
    <property type="entry name" value="Arginyl tRNA synthetase N-terminal domain"/>
    <property type="match status" value="1"/>
</dbReference>
<dbReference type="GO" id="GO:0005524">
    <property type="term" value="F:ATP binding"/>
    <property type="evidence" value="ECO:0007669"/>
    <property type="project" value="UniProtKB-UniRule"/>
</dbReference>
<keyword evidence="5 11" id="KW-0436">Ligase</keyword>
<dbReference type="Gene3D" id="1.10.730.10">
    <property type="entry name" value="Isoleucyl-tRNA Synthetase, Domain 1"/>
    <property type="match status" value="1"/>
</dbReference>
<dbReference type="InterPro" id="IPR014729">
    <property type="entry name" value="Rossmann-like_a/b/a_fold"/>
</dbReference>
<dbReference type="NCBIfam" id="TIGR00456">
    <property type="entry name" value="argS"/>
    <property type="match status" value="1"/>
</dbReference>
<dbReference type="SUPFAM" id="SSF47323">
    <property type="entry name" value="Anticodon-binding domain of a subclass of class I aminoacyl-tRNA synthetases"/>
    <property type="match status" value="1"/>
</dbReference>
<evidence type="ECO:0000313" key="15">
    <source>
        <dbReference type="EMBL" id="SBS32735.1"/>
    </source>
</evidence>
<evidence type="ECO:0000256" key="6">
    <source>
        <dbReference type="ARBA" id="ARBA00022741"/>
    </source>
</evidence>
<sequence length="631" mass="69752">MITAPPERASLPATGVAPIHVLDACDHSAPFSISLSCRCHDLVGGLCDFNNGFLVNIQTLLNQRIQAAMVASGAADDAPALVRQSAKVQFGDYQANGIMGAAKKIGTNPREFAAKVLEQLDLSDVADKVEIAGPGFINIFLKNEWLGAALANLRDSDRLDVATVADPQTVVVDYSGPNLAKEMHVGHLRSTVIGDAVVRTLEFLGHNVVRQNHVGDWGTQFGMLLAYMERLREQNSEVSMALSDLESFYREAKICFDEDEAFSVRARELVVSLQSGDAECLKLWNEFIEVSLQHCEETYQMLGVSLARQDVKPESAYNDDLPKVISDLDAQGLIKEDQGAKCVFLEEFANKDGEITPIIVQKTGGGFLYATTDLAALRYRQSQLNADRVLYFVDARQSLHFQQIFTLSRKANFVKPDTSLEHMPFGTVMGSDGKPFKTRSGGVAKLSALLEEAQERAFQLVASKNPDMPEEQQRNIGRVVGVASVKYADLSKNRTSDYVFNWDNMLSFEGNTAPYLLYAYSRVASIVRRSEMDVANFKAAINVVEDQERALAVKLCQFEEAIQQVISDGMPHFLCAYLYELAGIFMSFYEACPILNAEDELKFSRLQLALNTASTLKQGLELLGIETLERM</sequence>
<dbReference type="Pfam" id="PF00750">
    <property type="entry name" value="tRNA-synt_1d"/>
    <property type="match status" value="1"/>
</dbReference>
<comment type="similarity">
    <text evidence="2 11 12">Belongs to the class-I aminoacyl-tRNA synthetase family.</text>
</comment>
<dbReference type="CDD" id="cd00671">
    <property type="entry name" value="ArgRS_core"/>
    <property type="match status" value="1"/>
</dbReference>
<evidence type="ECO:0000256" key="4">
    <source>
        <dbReference type="ARBA" id="ARBA00022490"/>
    </source>
</evidence>
<keyword evidence="8 11" id="KW-0648">Protein biosynthesis</keyword>
<dbReference type="HAMAP" id="MF_00123">
    <property type="entry name" value="Arg_tRNA_synth"/>
    <property type="match status" value="1"/>
</dbReference>
<dbReference type="SMART" id="SM01016">
    <property type="entry name" value="Arg_tRNA_synt_N"/>
    <property type="match status" value="1"/>
</dbReference>
<evidence type="ECO:0000256" key="5">
    <source>
        <dbReference type="ARBA" id="ARBA00022598"/>
    </source>
</evidence>
<feature type="short sequence motif" description="'HIGH' region" evidence="11">
    <location>
        <begin position="177"/>
        <end position="187"/>
    </location>
</feature>
<dbReference type="Gene3D" id="3.40.50.620">
    <property type="entry name" value="HUPs"/>
    <property type="match status" value="1"/>
</dbReference>
<gene>
    <name evidence="11 15" type="primary">argS</name>
    <name evidence="15" type="ORF">MAQ5080_02341</name>
</gene>
<evidence type="ECO:0000256" key="10">
    <source>
        <dbReference type="ARBA" id="ARBA00049339"/>
    </source>
</evidence>
<comment type="catalytic activity">
    <reaction evidence="10 11">
        <text>tRNA(Arg) + L-arginine + ATP = L-arginyl-tRNA(Arg) + AMP + diphosphate</text>
        <dbReference type="Rhea" id="RHEA:20301"/>
        <dbReference type="Rhea" id="RHEA-COMP:9658"/>
        <dbReference type="Rhea" id="RHEA-COMP:9673"/>
        <dbReference type="ChEBI" id="CHEBI:30616"/>
        <dbReference type="ChEBI" id="CHEBI:32682"/>
        <dbReference type="ChEBI" id="CHEBI:33019"/>
        <dbReference type="ChEBI" id="CHEBI:78442"/>
        <dbReference type="ChEBI" id="CHEBI:78513"/>
        <dbReference type="ChEBI" id="CHEBI:456215"/>
        <dbReference type="EC" id="6.1.1.19"/>
    </reaction>
</comment>
<evidence type="ECO:0000259" key="13">
    <source>
        <dbReference type="SMART" id="SM00836"/>
    </source>
</evidence>
<dbReference type="PRINTS" id="PR01038">
    <property type="entry name" value="TRNASYNTHARG"/>
</dbReference>
<keyword evidence="6 11" id="KW-0547">Nucleotide-binding</keyword>
<keyword evidence="9 11" id="KW-0030">Aminoacyl-tRNA synthetase</keyword>
<protein>
    <recommendedName>
        <fullName evidence="11">Arginine--tRNA ligase</fullName>
        <ecNumber evidence="11">6.1.1.19</ecNumber>
    </recommendedName>
    <alternativeName>
        <fullName evidence="11">Arginyl-tRNA synthetase</fullName>
        <shortName evidence="11">ArgRS</shortName>
    </alternativeName>
</protein>
<dbReference type="SMART" id="SM00836">
    <property type="entry name" value="DALR_1"/>
    <property type="match status" value="1"/>
</dbReference>
<dbReference type="Pfam" id="PF03485">
    <property type="entry name" value="Arg_tRNA_synt_N"/>
    <property type="match status" value="1"/>
</dbReference>
<dbReference type="GO" id="GO:0005737">
    <property type="term" value="C:cytoplasm"/>
    <property type="evidence" value="ECO:0007669"/>
    <property type="project" value="UniProtKB-SubCell"/>
</dbReference>
<dbReference type="FunFam" id="3.40.50.620:FF:000030">
    <property type="entry name" value="Arginine--tRNA ligase"/>
    <property type="match status" value="1"/>
</dbReference>
<evidence type="ECO:0000256" key="12">
    <source>
        <dbReference type="RuleBase" id="RU363038"/>
    </source>
</evidence>
<evidence type="ECO:0000256" key="8">
    <source>
        <dbReference type="ARBA" id="ARBA00022917"/>
    </source>
</evidence>
<evidence type="ECO:0000256" key="1">
    <source>
        <dbReference type="ARBA" id="ARBA00004496"/>
    </source>
</evidence>
<proteinExistence type="inferred from homology"/>
<dbReference type="Pfam" id="PF05746">
    <property type="entry name" value="DALR_1"/>
    <property type="match status" value="1"/>
</dbReference>
<dbReference type="SUPFAM" id="SSF52374">
    <property type="entry name" value="Nucleotidylyl transferase"/>
    <property type="match status" value="1"/>
</dbReference>
<dbReference type="SUPFAM" id="SSF55190">
    <property type="entry name" value="Arginyl-tRNA synthetase (ArgRS), N-terminal 'additional' domain"/>
    <property type="match status" value="1"/>
</dbReference>
<dbReference type="Proteomes" id="UP000092627">
    <property type="component" value="Unassembled WGS sequence"/>
</dbReference>
<feature type="domain" description="Arginyl tRNA synthetase N-terminal" evidence="14">
    <location>
        <begin position="55"/>
        <end position="141"/>
    </location>
</feature>
<dbReference type="GO" id="GO:0006420">
    <property type="term" value="P:arginyl-tRNA aminoacylation"/>
    <property type="evidence" value="ECO:0007669"/>
    <property type="project" value="UniProtKB-UniRule"/>
</dbReference>
<reference evidence="15 16" key="1">
    <citation type="submission" date="2016-06" db="EMBL/GenBank/DDBJ databases">
        <authorList>
            <person name="Kjaerup R.B."/>
            <person name="Dalgaard T.S."/>
            <person name="Juul-Madsen H.R."/>
        </authorList>
    </citation>
    <scope>NUCLEOTIDE SEQUENCE [LARGE SCALE GENOMIC DNA]</scope>
    <source>
        <strain evidence="15 16">CECT 5080</strain>
    </source>
</reference>
<dbReference type="InterPro" id="IPR036695">
    <property type="entry name" value="Arg-tRNA-synth_N_sf"/>
</dbReference>
<dbReference type="STRING" id="295068.MAQ5080_02341"/>
<evidence type="ECO:0000259" key="14">
    <source>
        <dbReference type="SMART" id="SM01016"/>
    </source>
</evidence>
<dbReference type="InterPro" id="IPR005148">
    <property type="entry name" value="Arg-tRNA-synth_N"/>
</dbReference>
<dbReference type="AlphaFoldDB" id="A0A1A8TIX0"/>
<evidence type="ECO:0000256" key="11">
    <source>
        <dbReference type="HAMAP-Rule" id="MF_00123"/>
    </source>
</evidence>
<dbReference type="InterPro" id="IPR001412">
    <property type="entry name" value="aa-tRNA-synth_I_CS"/>
</dbReference>
<dbReference type="FunFam" id="1.10.730.10:FF:000006">
    <property type="entry name" value="Arginyl-tRNA synthetase 2, mitochondrial"/>
    <property type="match status" value="1"/>
</dbReference>
<dbReference type="EC" id="6.1.1.19" evidence="11"/>
<dbReference type="CDD" id="cd07956">
    <property type="entry name" value="Anticodon_Ia_Arg"/>
    <property type="match status" value="1"/>
</dbReference>
<name>A0A1A8TIX0_9GAMM</name>
<comment type="subcellular location">
    <subcellularLocation>
        <location evidence="1 11">Cytoplasm</location>
    </subcellularLocation>
</comment>
<dbReference type="EMBL" id="FLOC01000013">
    <property type="protein sequence ID" value="SBS32735.1"/>
    <property type="molecule type" value="Genomic_DNA"/>
</dbReference>
<feature type="domain" description="DALR anticodon binding" evidence="13">
    <location>
        <begin position="516"/>
        <end position="631"/>
    </location>
</feature>
<keyword evidence="7 11" id="KW-0067">ATP-binding</keyword>
<keyword evidence="4 11" id="KW-0963">Cytoplasm</keyword>
<dbReference type="InterPro" id="IPR009080">
    <property type="entry name" value="tRNAsynth_Ia_anticodon-bd"/>
</dbReference>
<dbReference type="InterPro" id="IPR008909">
    <property type="entry name" value="DALR_anticod-bd"/>
</dbReference>
<dbReference type="InterPro" id="IPR035684">
    <property type="entry name" value="ArgRS_core"/>
</dbReference>
<organism evidence="15 16">
    <name type="scientific">Marinomonas aquimarina</name>
    <dbReference type="NCBI Taxonomy" id="295068"/>
    <lineage>
        <taxon>Bacteria</taxon>
        <taxon>Pseudomonadati</taxon>
        <taxon>Pseudomonadota</taxon>
        <taxon>Gammaproteobacteria</taxon>
        <taxon>Oceanospirillales</taxon>
        <taxon>Oceanospirillaceae</taxon>
        <taxon>Marinomonas</taxon>
    </lineage>
</organism>
<evidence type="ECO:0000256" key="3">
    <source>
        <dbReference type="ARBA" id="ARBA00011245"/>
    </source>
</evidence>
<evidence type="ECO:0000256" key="2">
    <source>
        <dbReference type="ARBA" id="ARBA00005594"/>
    </source>
</evidence>
<evidence type="ECO:0000313" key="16">
    <source>
        <dbReference type="Proteomes" id="UP000092627"/>
    </source>
</evidence>
<dbReference type="InterPro" id="IPR001278">
    <property type="entry name" value="Arg-tRNA-ligase"/>
</dbReference>
<dbReference type="PANTHER" id="PTHR11956:SF5">
    <property type="entry name" value="ARGININE--TRNA LIGASE, CYTOPLASMIC"/>
    <property type="match status" value="1"/>
</dbReference>
<evidence type="ECO:0000256" key="7">
    <source>
        <dbReference type="ARBA" id="ARBA00022840"/>
    </source>
</evidence>
<accession>A0A1A8TIX0</accession>